<evidence type="ECO:0000256" key="1">
    <source>
        <dbReference type="ARBA" id="ARBA00006056"/>
    </source>
</evidence>
<dbReference type="Pfam" id="PF02615">
    <property type="entry name" value="Ldh_2"/>
    <property type="match status" value="1"/>
</dbReference>
<gene>
    <name evidence="3" type="ORF">CBOVIS_LOCUS6340</name>
</gene>
<protein>
    <recommendedName>
        <fullName evidence="5">Malate/L-lactate dehydrogenase</fullName>
    </recommendedName>
</protein>
<keyword evidence="2" id="KW-0560">Oxidoreductase</keyword>
<dbReference type="AlphaFoldDB" id="A0A8S1EPE5"/>
<dbReference type="GO" id="GO:0016491">
    <property type="term" value="F:oxidoreductase activity"/>
    <property type="evidence" value="ECO:0007669"/>
    <property type="project" value="UniProtKB-KW"/>
</dbReference>
<sequence length="190" mass="20451">MVWLQADSEVKVSLTQIGFNVELANRKNMTVPNSWGVGQGGKETHNPQEILDGGGLLPLGGTEVCGGYKGYGLTSMIEIFCGILGGAHWGPNVRTWMSRSAEADLGQCFVAIDPEAFAPGFNGRLQDFINTMRGLPPAEPGKPVEVAGDMEKRHVELVEKLGGIPYHPNQIDHVNELADSIGVDRVKLIS</sequence>
<keyword evidence="4" id="KW-1185">Reference proteome</keyword>
<comment type="similarity">
    <text evidence="1">Belongs to the LDH2/MDH2 oxidoreductase family.</text>
</comment>
<name>A0A8S1EPE5_9PELO</name>
<evidence type="ECO:0000256" key="2">
    <source>
        <dbReference type="ARBA" id="ARBA00023002"/>
    </source>
</evidence>
<dbReference type="PANTHER" id="PTHR11091">
    <property type="entry name" value="OXIDOREDUCTASE-RELATED"/>
    <property type="match status" value="1"/>
</dbReference>
<organism evidence="3 4">
    <name type="scientific">Caenorhabditis bovis</name>
    <dbReference type="NCBI Taxonomy" id="2654633"/>
    <lineage>
        <taxon>Eukaryota</taxon>
        <taxon>Metazoa</taxon>
        <taxon>Ecdysozoa</taxon>
        <taxon>Nematoda</taxon>
        <taxon>Chromadorea</taxon>
        <taxon>Rhabditida</taxon>
        <taxon>Rhabditina</taxon>
        <taxon>Rhabditomorpha</taxon>
        <taxon>Rhabditoidea</taxon>
        <taxon>Rhabditidae</taxon>
        <taxon>Peloderinae</taxon>
        <taxon>Caenorhabditis</taxon>
    </lineage>
</organism>
<dbReference type="EMBL" id="CADEPM010000004">
    <property type="protein sequence ID" value="CAB3403938.1"/>
    <property type="molecule type" value="Genomic_DNA"/>
</dbReference>
<dbReference type="OrthoDB" id="7881616at2759"/>
<comment type="caution">
    <text evidence="3">The sequence shown here is derived from an EMBL/GenBank/DDBJ whole genome shotgun (WGS) entry which is preliminary data.</text>
</comment>
<evidence type="ECO:0000313" key="3">
    <source>
        <dbReference type="EMBL" id="CAB3403938.1"/>
    </source>
</evidence>
<dbReference type="Proteomes" id="UP000494206">
    <property type="component" value="Unassembled WGS sequence"/>
</dbReference>
<dbReference type="Gene3D" id="3.30.1370.60">
    <property type="entry name" value="Hypothetical oxidoreductase yiak, domain 2"/>
    <property type="match status" value="1"/>
</dbReference>
<dbReference type="InterPro" id="IPR003767">
    <property type="entry name" value="Malate/L-lactate_DH-like"/>
</dbReference>
<evidence type="ECO:0000313" key="4">
    <source>
        <dbReference type="Proteomes" id="UP000494206"/>
    </source>
</evidence>
<dbReference type="InterPro" id="IPR043143">
    <property type="entry name" value="Mal/L-sulf/L-lact_DH-like_NADP"/>
</dbReference>
<accession>A0A8S1EPE5</accession>
<dbReference type="PANTHER" id="PTHR11091:SF0">
    <property type="entry name" value="MALATE DEHYDROGENASE"/>
    <property type="match status" value="1"/>
</dbReference>
<proteinExistence type="inferred from homology"/>
<dbReference type="InterPro" id="IPR036111">
    <property type="entry name" value="Mal/L-sulfo/L-lacto_DH-like_sf"/>
</dbReference>
<reference evidence="3 4" key="1">
    <citation type="submission" date="2020-04" db="EMBL/GenBank/DDBJ databases">
        <authorList>
            <person name="Laetsch R D."/>
            <person name="Stevens L."/>
            <person name="Kumar S."/>
            <person name="Blaxter L. M."/>
        </authorList>
    </citation>
    <scope>NUCLEOTIDE SEQUENCE [LARGE SCALE GENOMIC DNA]</scope>
</reference>
<dbReference type="SUPFAM" id="SSF89733">
    <property type="entry name" value="L-sulfolactate dehydrogenase-like"/>
    <property type="match status" value="1"/>
</dbReference>
<evidence type="ECO:0008006" key="5">
    <source>
        <dbReference type="Google" id="ProtNLM"/>
    </source>
</evidence>